<dbReference type="PATRIC" id="fig|1800.3.peg.2619"/>
<comment type="caution">
    <text evidence="5">The sequence shown here is derived from an EMBL/GenBank/DDBJ whole genome shotgun (WGS) entry which is preliminary data.</text>
</comment>
<evidence type="ECO:0000259" key="3">
    <source>
        <dbReference type="Pfam" id="PF00534"/>
    </source>
</evidence>
<dbReference type="EMBL" id="JYNX01000035">
    <property type="protein sequence ID" value="KMO79752.1"/>
    <property type="molecule type" value="Genomic_DNA"/>
</dbReference>
<evidence type="ECO:0000313" key="5">
    <source>
        <dbReference type="EMBL" id="KMO79752.1"/>
    </source>
</evidence>
<evidence type="ECO:0000256" key="1">
    <source>
        <dbReference type="ARBA" id="ARBA00022676"/>
    </source>
</evidence>
<keyword evidence="1 5" id="KW-0328">Glycosyltransferase</keyword>
<keyword evidence="2 5" id="KW-0808">Transferase</keyword>
<reference evidence="5 6" key="1">
    <citation type="journal article" date="2015" name="Genome Biol. Evol.">
        <title>Characterization of Three Mycobacterium spp. with Potential Use in Bioremediation by Genome Sequencing and Comparative Genomics.</title>
        <authorList>
            <person name="Das S."/>
            <person name="Pettersson B.M."/>
            <person name="Behra P.R."/>
            <person name="Ramesh M."/>
            <person name="Dasgupta S."/>
            <person name="Bhattacharya A."/>
            <person name="Kirsebom L.A."/>
        </authorList>
    </citation>
    <scope>NUCLEOTIDE SEQUENCE [LARGE SCALE GENOMIC DNA]</scope>
    <source>
        <strain evidence="5 6">DSM 44219</strain>
    </source>
</reference>
<evidence type="ECO:0000256" key="2">
    <source>
        <dbReference type="ARBA" id="ARBA00022679"/>
    </source>
</evidence>
<dbReference type="EC" id="2.4.1.250" evidence="5"/>
<dbReference type="SUPFAM" id="SSF53756">
    <property type="entry name" value="UDP-Glycosyltransferase/glycogen phosphorylase"/>
    <property type="match status" value="1"/>
</dbReference>
<dbReference type="GO" id="GO:0102710">
    <property type="term" value="F:D-inositol-3-phosphate glycosyltransferase activity"/>
    <property type="evidence" value="ECO:0007669"/>
    <property type="project" value="UniProtKB-EC"/>
</dbReference>
<dbReference type="InterPro" id="IPR001296">
    <property type="entry name" value="Glyco_trans_1"/>
</dbReference>
<dbReference type="Gene3D" id="3.40.50.2000">
    <property type="entry name" value="Glycogen Phosphorylase B"/>
    <property type="match status" value="2"/>
</dbReference>
<evidence type="ECO:0000259" key="4">
    <source>
        <dbReference type="Pfam" id="PF13439"/>
    </source>
</evidence>
<dbReference type="PANTHER" id="PTHR12526:SF630">
    <property type="entry name" value="GLYCOSYLTRANSFERASE"/>
    <property type="match status" value="1"/>
</dbReference>
<organism evidence="5 6">
    <name type="scientific">Mycolicibacterium chubuense</name>
    <name type="common">Mycobacterium chubuense</name>
    <dbReference type="NCBI Taxonomy" id="1800"/>
    <lineage>
        <taxon>Bacteria</taxon>
        <taxon>Bacillati</taxon>
        <taxon>Actinomycetota</taxon>
        <taxon>Actinomycetes</taxon>
        <taxon>Mycobacteriales</taxon>
        <taxon>Mycobacteriaceae</taxon>
        <taxon>Mycolicibacterium</taxon>
    </lineage>
</organism>
<keyword evidence="6" id="KW-1185">Reference proteome</keyword>
<dbReference type="Pfam" id="PF00534">
    <property type="entry name" value="Glycos_transf_1"/>
    <property type="match status" value="1"/>
</dbReference>
<feature type="domain" description="Glycosyltransferase subfamily 4-like N-terminal" evidence="4">
    <location>
        <begin position="19"/>
        <end position="177"/>
    </location>
</feature>
<proteinExistence type="predicted"/>
<dbReference type="AlphaFoldDB" id="A0A0J6WDC5"/>
<name>A0A0J6WDC5_MYCCU</name>
<dbReference type="Proteomes" id="UP000036176">
    <property type="component" value="Unassembled WGS sequence"/>
</dbReference>
<dbReference type="RefSeq" id="WP_237157329.1">
    <property type="nucleotide sequence ID" value="NZ_MVHO01000012.1"/>
</dbReference>
<accession>A0A0J6WDC5</accession>
<evidence type="ECO:0000313" key="6">
    <source>
        <dbReference type="Proteomes" id="UP000036176"/>
    </source>
</evidence>
<feature type="domain" description="Glycosyl transferase family 1" evidence="3">
    <location>
        <begin position="190"/>
        <end position="351"/>
    </location>
</feature>
<dbReference type="InterPro" id="IPR028098">
    <property type="entry name" value="Glyco_trans_4-like_N"/>
</dbReference>
<dbReference type="Pfam" id="PF13439">
    <property type="entry name" value="Glyco_transf_4"/>
    <property type="match status" value="1"/>
</dbReference>
<sequence>MAMTERPLRVLFVVPDLRIGGAERHVTTLLPRMDPRRFTPSLICIGDQGALFAELADAGIEATAWRLRKRQAAQALWRLVTTMRRTRPDVIVARGYNAEALGRIAALLAGVRCSVVWVHNIADPEPRGSVRDVVDRVLNRWTTAYFGVTEAQRDYLTGTLGYPQDKIRIVYNGVETSQFDPRTDRRVLAEFGIDDTVPVVGILAALRPEKDHITFLKAARHVVDALPQVNFLVVGDGPTRPELEELREDLGLGEQVHFAGARHDINRILRAIDVFTLTSSDDCFPIAILEAMASGRPTVCTAVGGIPEMVIDGVTGFLVPPGNPRQLADTLVALIGDADTAQRMGIEARRRVETTFSLARSVEEAQRALEAVADRSALGDTLVGHLR</sequence>
<protein>
    <submittedName>
        <fullName evidence="5">D-inositol 3-phosphate glycosyltransferase</fullName>
        <ecNumber evidence="5">2.4.1.250</ecNumber>
    </submittedName>
</protein>
<gene>
    <name evidence="5" type="primary">mshA_5</name>
    <name evidence="5" type="ORF">MCHUDSM44219_02614</name>
</gene>
<dbReference type="PANTHER" id="PTHR12526">
    <property type="entry name" value="GLYCOSYLTRANSFERASE"/>
    <property type="match status" value="1"/>
</dbReference>